<dbReference type="Proteomes" id="UP000240568">
    <property type="component" value="Segment"/>
</dbReference>
<proteinExistence type="predicted"/>
<sequence length="268" mass="28931">MKAFIQKIDQLSDNQSVAIVHLTHAANENIAENFGAIVSASCNREYLPVQGAASVLEAGKTSTYVRTIMTRMQDIVPLAQADTANEFRALSSNMYMDKSERMWSLRTNEGGEQVLVRSSEANDNADLIDMIRSVSGASTLNINATLPHVAQAMSIHDAQLSAAVGGDMASYVSQSGELKVGFIAARVTDDNSVLMVDEAGESEQVSALSMVAILSGDELDQNHMPAVDSVSAAAGIDVPKLLDYYAKVYRYSPDYYAKLATIIKNYSF</sequence>
<keyword evidence="2" id="KW-1185">Reference proteome</keyword>
<evidence type="ECO:0000313" key="1">
    <source>
        <dbReference type="EMBL" id="ARW58821.1"/>
    </source>
</evidence>
<accession>A0A2H4IB94</accession>
<gene>
    <name evidence="1" type="ORF">Y3_181</name>
</gene>
<organism evidence="1 2">
    <name type="scientific">Erwinia phage vB_EamM_Y3</name>
    <dbReference type="NCBI Taxonomy" id="1983553"/>
    <lineage>
        <taxon>Viruses</taxon>
        <taxon>Duplodnaviria</taxon>
        <taxon>Heunggongvirae</taxon>
        <taxon>Uroviricota</taxon>
        <taxon>Caudoviricetes</taxon>
        <taxon>Sasquatchvirus</taxon>
        <taxon>Sasquatchvirus Y3</taxon>
    </lineage>
</organism>
<reference evidence="1 2" key="1">
    <citation type="submission" date="2017-04" db="EMBL/GenBank/DDBJ databases">
        <authorList>
            <person name="Afonso C.L."/>
            <person name="Miller P.J."/>
            <person name="Scott M.A."/>
            <person name="Spackman E."/>
            <person name="Goraichik I."/>
            <person name="Dimitrov K.M."/>
            <person name="Suarez D.L."/>
            <person name="Swayne D.E."/>
        </authorList>
    </citation>
    <scope>NUCLEOTIDE SEQUENCE [LARGE SCALE GENOMIC DNA]</scope>
</reference>
<name>A0A2H4IB94_9CAUD</name>
<protein>
    <submittedName>
        <fullName evidence="1">Uncharacterized protein</fullName>
    </submittedName>
</protein>
<evidence type="ECO:0000313" key="2">
    <source>
        <dbReference type="Proteomes" id="UP000240568"/>
    </source>
</evidence>
<dbReference type="EMBL" id="KY984068">
    <property type="protein sequence ID" value="ARW58821.1"/>
    <property type="molecule type" value="Genomic_DNA"/>
</dbReference>